<keyword evidence="3" id="KW-0732">Signal</keyword>
<evidence type="ECO:0000256" key="3">
    <source>
        <dbReference type="SAM" id="SignalP"/>
    </source>
</evidence>
<feature type="signal peptide" evidence="3">
    <location>
        <begin position="1"/>
        <end position="26"/>
    </location>
</feature>
<keyword evidence="2" id="KW-0812">Transmembrane</keyword>
<evidence type="ECO:0000313" key="4">
    <source>
        <dbReference type="EMBL" id="GAA4330827.1"/>
    </source>
</evidence>
<gene>
    <name evidence="4" type="ORF">GCM10023184_22200</name>
</gene>
<accession>A0ABP8GW69</accession>
<sequence>MPPYTNTDMRIPALLLLLLLSMAAAAQGLPKEYPAQVALLDSVMDQQGAPGLERLEALARKEEGGMLNRLAALYRLRYAALRLTGPKPALETELLRQYTTFNERQEEGPAVQAMAYLSQYHWNSGDHERAFEWGLRTYERCAALDGKSFPPKWNLLYELASKFYHYRDFASARQYLLEALHSGSPVQVPSPFNVMNTVGLCYRNLEQYDSAAHYFESAGPLVDTVRQKVWTGIIQGNLGITYHYQKRYALAEPLLRADIDLSVREHKVFDNRVKSMAILAELLFETGRGGEAQALLASAYALAQERRLQENYPLMNELYPRLARAALARGDQASAARWLGLAATTKDSLFVRLNALKVLGVKFRLEAERHAAERRSFAQEQRLQRYTRNGLIGGILLLTALALLFINFQRVRFRFRQQQAEAELRAAETQLAAFTQVLQEKNRLIERFNEELQEARQLPGDSEETLTQLRSLTILTEAEWEQFRRLFEKVHGGFLLRLNRKLPELTPADIRFITLSKLQFSNKEIAAMLGIGLVAVRVTRSRLRKKLGLAEDVSIEDVIREI</sequence>
<comment type="caution">
    <text evidence="4">The sequence shown here is derived from an EMBL/GenBank/DDBJ whole genome shotgun (WGS) entry which is preliminary data.</text>
</comment>
<evidence type="ECO:0000256" key="2">
    <source>
        <dbReference type="SAM" id="Phobius"/>
    </source>
</evidence>
<reference evidence="5" key="1">
    <citation type="journal article" date="2019" name="Int. J. Syst. Evol. Microbiol.">
        <title>The Global Catalogue of Microorganisms (GCM) 10K type strain sequencing project: providing services to taxonomists for standard genome sequencing and annotation.</title>
        <authorList>
            <consortium name="The Broad Institute Genomics Platform"/>
            <consortium name="The Broad Institute Genome Sequencing Center for Infectious Disease"/>
            <person name="Wu L."/>
            <person name="Ma J."/>
        </authorList>
    </citation>
    <scope>NUCLEOTIDE SEQUENCE [LARGE SCALE GENOMIC DNA]</scope>
    <source>
        <strain evidence="5">JCM 17919</strain>
    </source>
</reference>
<keyword evidence="2" id="KW-0472">Membrane</keyword>
<feature type="coiled-coil region" evidence="1">
    <location>
        <begin position="417"/>
        <end position="458"/>
    </location>
</feature>
<feature type="transmembrane region" description="Helical" evidence="2">
    <location>
        <begin position="390"/>
        <end position="408"/>
    </location>
</feature>
<dbReference type="InterPro" id="IPR036388">
    <property type="entry name" value="WH-like_DNA-bd_sf"/>
</dbReference>
<keyword evidence="1" id="KW-0175">Coiled coil</keyword>
<dbReference type="SUPFAM" id="SSF48452">
    <property type="entry name" value="TPR-like"/>
    <property type="match status" value="2"/>
</dbReference>
<dbReference type="Proteomes" id="UP001501725">
    <property type="component" value="Unassembled WGS sequence"/>
</dbReference>
<dbReference type="InterPro" id="IPR016032">
    <property type="entry name" value="Sig_transdc_resp-reg_C-effctor"/>
</dbReference>
<evidence type="ECO:0000256" key="1">
    <source>
        <dbReference type="SAM" id="Coils"/>
    </source>
</evidence>
<dbReference type="SUPFAM" id="SSF46894">
    <property type="entry name" value="C-terminal effector domain of the bipartite response regulators"/>
    <property type="match status" value="1"/>
</dbReference>
<dbReference type="Gene3D" id="1.25.40.10">
    <property type="entry name" value="Tetratricopeptide repeat domain"/>
    <property type="match status" value="1"/>
</dbReference>
<evidence type="ECO:0008006" key="6">
    <source>
        <dbReference type="Google" id="ProtNLM"/>
    </source>
</evidence>
<evidence type="ECO:0000313" key="5">
    <source>
        <dbReference type="Proteomes" id="UP001501725"/>
    </source>
</evidence>
<dbReference type="EMBL" id="BAABGY010000007">
    <property type="protein sequence ID" value="GAA4330827.1"/>
    <property type="molecule type" value="Genomic_DNA"/>
</dbReference>
<feature type="chain" id="PRO_5045321782" description="Tetratricopeptide repeat protein" evidence="3">
    <location>
        <begin position="27"/>
        <end position="562"/>
    </location>
</feature>
<proteinExistence type="predicted"/>
<dbReference type="Gene3D" id="1.10.10.10">
    <property type="entry name" value="Winged helix-like DNA-binding domain superfamily/Winged helix DNA-binding domain"/>
    <property type="match status" value="1"/>
</dbReference>
<name>A0ABP8GW69_9BACT</name>
<keyword evidence="2" id="KW-1133">Transmembrane helix</keyword>
<organism evidence="4 5">
    <name type="scientific">Flaviaesturariibacter amylovorans</name>
    <dbReference type="NCBI Taxonomy" id="1084520"/>
    <lineage>
        <taxon>Bacteria</taxon>
        <taxon>Pseudomonadati</taxon>
        <taxon>Bacteroidota</taxon>
        <taxon>Chitinophagia</taxon>
        <taxon>Chitinophagales</taxon>
        <taxon>Chitinophagaceae</taxon>
        <taxon>Flaviaestuariibacter</taxon>
    </lineage>
</organism>
<protein>
    <recommendedName>
        <fullName evidence="6">Tetratricopeptide repeat protein</fullName>
    </recommendedName>
</protein>
<dbReference type="InterPro" id="IPR011990">
    <property type="entry name" value="TPR-like_helical_dom_sf"/>
</dbReference>
<keyword evidence="5" id="KW-1185">Reference proteome</keyword>